<proteinExistence type="predicted"/>
<reference evidence="2" key="1">
    <citation type="submission" date="2018-12" db="EMBL/GenBank/DDBJ databases">
        <title>Tengunoibacter tsumagoiensis gen. nov., sp. nov., Dictyobacter kobayashii sp. nov., D. alpinus sp. nov., and D. joshuensis sp. nov. and description of Dictyobacteraceae fam. nov. within the order Ktedonobacterales isolated from Tengu-no-mugimeshi.</title>
        <authorList>
            <person name="Wang C.M."/>
            <person name="Zheng Y."/>
            <person name="Sakai Y."/>
            <person name="Toyoda A."/>
            <person name="Minakuchi Y."/>
            <person name="Abe K."/>
            <person name="Yokota A."/>
            <person name="Yabe S."/>
        </authorList>
    </citation>
    <scope>NUCLEOTIDE SEQUENCE [LARGE SCALE GENOMIC DNA]</scope>
    <source>
        <strain evidence="2">Uno3</strain>
    </source>
</reference>
<protein>
    <recommendedName>
        <fullName evidence="3">Adhesin domain-containing protein</fullName>
    </recommendedName>
</protein>
<dbReference type="Proteomes" id="UP000287352">
    <property type="component" value="Unassembled WGS sequence"/>
</dbReference>
<organism evidence="1 2">
    <name type="scientific">Tengunoibacter tsumagoiensis</name>
    <dbReference type="NCBI Taxonomy" id="2014871"/>
    <lineage>
        <taxon>Bacteria</taxon>
        <taxon>Bacillati</taxon>
        <taxon>Chloroflexota</taxon>
        <taxon>Ktedonobacteria</taxon>
        <taxon>Ktedonobacterales</taxon>
        <taxon>Dictyobacteraceae</taxon>
        <taxon>Tengunoibacter</taxon>
    </lineage>
</organism>
<evidence type="ECO:0008006" key="3">
    <source>
        <dbReference type="Google" id="ProtNLM"/>
    </source>
</evidence>
<dbReference type="EMBL" id="BIFR01000001">
    <property type="protein sequence ID" value="GCE10654.1"/>
    <property type="molecule type" value="Genomic_DNA"/>
</dbReference>
<evidence type="ECO:0000313" key="2">
    <source>
        <dbReference type="Proteomes" id="UP000287352"/>
    </source>
</evidence>
<keyword evidence="2" id="KW-1185">Reference proteome</keyword>
<gene>
    <name evidence="1" type="ORF">KTT_05130</name>
</gene>
<evidence type="ECO:0000313" key="1">
    <source>
        <dbReference type="EMBL" id="GCE10654.1"/>
    </source>
</evidence>
<dbReference type="AlphaFoldDB" id="A0A401ZVA3"/>
<name>A0A401ZVA3_9CHLR</name>
<dbReference type="RefSeq" id="WP_126578243.1">
    <property type="nucleotide sequence ID" value="NZ_BIFR01000001.1"/>
</dbReference>
<accession>A0A401ZVA3</accession>
<comment type="caution">
    <text evidence="1">The sequence shown here is derived from an EMBL/GenBank/DDBJ whole genome shotgun (WGS) entry which is preliminary data.</text>
</comment>
<sequence>MNSFMTPYRRRRFRWGRWLFLLLLIGAGSFFFYKWQTGNVITVDPGTTLYIDECDGYVHIHPNSSTNQVILQGLGSMFVSSHHALDSNTMIINGCDLDMTVPSSINLKINASEIDVFGVSGQMNLDCNGGPINLIQTTLTGKSLIENNGGSIVFLGGFDAGSLPTFSSNGGTLDVSLKKDAALHLKLTGILDAVSSNIPGIVSPTGIADTTDIGSNPQSTLTLDVNGTALVLQTN</sequence>